<proteinExistence type="predicted"/>
<evidence type="ECO:0000313" key="3">
    <source>
        <dbReference type="Proteomes" id="UP000436088"/>
    </source>
</evidence>
<keyword evidence="3" id="KW-1185">Reference proteome</keyword>
<accession>A0A6A2XMT9</accession>
<evidence type="ECO:0000313" key="2">
    <source>
        <dbReference type="EMBL" id="KAE8676898.1"/>
    </source>
</evidence>
<reference evidence="2" key="1">
    <citation type="submission" date="2019-09" db="EMBL/GenBank/DDBJ databases">
        <title>Draft genome information of white flower Hibiscus syriacus.</title>
        <authorList>
            <person name="Kim Y.-M."/>
        </authorList>
    </citation>
    <scope>NUCLEOTIDE SEQUENCE [LARGE SCALE GENOMIC DNA]</scope>
    <source>
        <strain evidence="2">YM2019G1</strain>
    </source>
</reference>
<dbReference type="Proteomes" id="UP000436088">
    <property type="component" value="Unassembled WGS sequence"/>
</dbReference>
<dbReference type="AlphaFoldDB" id="A0A6A2XMT9"/>
<gene>
    <name evidence="2" type="ORF">F3Y22_tig00111569pilonHSYRG00022</name>
</gene>
<dbReference type="PANTHER" id="PTHR34130">
    <property type="entry name" value="OS08G0243800 PROTEIN"/>
    <property type="match status" value="1"/>
</dbReference>
<protein>
    <submittedName>
        <fullName evidence="2">Uncharacterized protein</fullName>
    </submittedName>
</protein>
<comment type="caution">
    <text evidence="2">The sequence shown here is derived from an EMBL/GenBank/DDBJ whole genome shotgun (WGS) entry which is preliminary data.</text>
</comment>
<sequence length="201" mass="22735">MYINPIILTKLFKRRIDTKNTCTITPEELQQTLSQLFEFPFIPNISLKNNKSDVVFCGKLIQERDLVGGDGEQNKSLSPLYSFRRFDSNKNDLGSLYSVNSQPNSSLSTKRCSSRSSSSVKQHRALIGVTKIPQRMELSDLKRRQSRRNHSLLMFRPVADGGSFSAGGKRCHLWSMLRPLRCRTNTLSTLGKTTLGCIPHV</sequence>
<name>A0A6A2XMT9_HIBSY</name>
<feature type="region of interest" description="Disordered" evidence="1">
    <location>
        <begin position="101"/>
        <end position="120"/>
    </location>
</feature>
<dbReference type="PANTHER" id="PTHR34130:SF8">
    <property type="entry name" value="TRANSMEMBRANE PROTEIN"/>
    <property type="match status" value="1"/>
</dbReference>
<evidence type="ECO:0000256" key="1">
    <source>
        <dbReference type="SAM" id="MobiDB-lite"/>
    </source>
</evidence>
<dbReference type="EMBL" id="VEPZ02001372">
    <property type="protein sequence ID" value="KAE8676898.1"/>
    <property type="molecule type" value="Genomic_DNA"/>
</dbReference>
<feature type="compositionally biased region" description="Low complexity" evidence="1">
    <location>
        <begin position="105"/>
        <end position="119"/>
    </location>
</feature>
<organism evidence="2 3">
    <name type="scientific">Hibiscus syriacus</name>
    <name type="common">Rose of Sharon</name>
    <dbReference type="NCBI Taxonomy" id="106335"/>
    <lineage>
        <taxon>Eukaryota</taxon>
        <taxon>Viridiplantae</taxon>
        <taxon>Streptophyta</taxon>
        <taxon>Embryophyta</taxon>
        <taxon>Tracheophyta</taxon>
        <taxon>Spermatophyta</taxon>
        <taxon>Magnoliopsida</taxon>
        <taxon>eudicotyledons</taxon>
        <taxon>Gunneridae</taxon>
        <taxon>Pentapetalae</taxon>
        <taxon>rosids</taxon>
        <taxon>malvids</taxon>
        <taxon>Malvales</taxon>
        <taxon>Malvaceae</taxon>
        <taxon>Malvoideae</taxon>
        <taxon>Hibiscus</taxon>
    </lineage>
</organism>